<protein>
    <submittedName>
        <fullName evidence="2">Uncharacterized protein</fullName>
    </submittedName>
</protein>
<evidence type="ECO:0000313" key="2">
    <source>
        <dbReference type="EMBL" id="EKM57683.1"/>
    </source>
</evidence>
<evidence type="ECO:0000313" key="3">
    <source>
        <dbReference type="Proteomes" id="UP000008370"/>
    </source>
</evidence>
<reference evidence="2 3" key="1">
    <citation type="journal article" date="2012" name="BMC Genomics">
        <title>Comparative genomics of the white-rot fungi, Phanerochaete carnosa and P. chrysosporium, to elucidate the genetic basis of the distinct wood types they colonize.</title>
        <authorList>
            <person name="Suzuki H."/>
            <person name="MacDonald J."/>
            <person name="Syed K."/>
            <person name="Salamov A."/>
            <person name="Hori C."/>
            <person name="Aerts A."/>
            <person name="Henrissat B."/>
            <person name="Wiebenga A."/>
            <person name="vanKuyk P.A."/>
            <person name="Barry K."/>
            <person name="Lindquist E."/>
            <person name="LaButti K."/>
            <person name="Lapidus A."/>
            <person name="Lucas S."/>
            <person name="Coutinho P."/>
            <person name="Gong Y."/>
            <person name="Samejima M."/>
            <person name="Mahadevan R."/>
            <person name="Abou-Zaid M."/>
            <person name="de Vries R.P."/>
            <person name="Igarashi K."/>
            <person name="Yadav J.S."/>
            <person name="Grigoriev I.V."/>
            <person name="Master E.R."/>
        </authorList>
    </citation>
    <scope>NUCLEOTIDE SEQUENCE [LARGE SCALE GENOMIC DNA]</scope>
    <source>
        <strain evidence="2 3">HHB-10118-sp</strain>
    </source>
</reference>
<feature type="region of interest" description="Disordered" evidence="1">
    <location>
        <begin position="41"/>
        <end position="75"/>
    </location>
</feature>
<organism evidence="2 3">
    <name type="scientific">Phanerochaete carnosa (strain HHB-10118-sp)</name>
    <name type="common">White-rot fungus</name>
    <name type="synonym">Peniophora carnosa</name>
    <dbReference type="NCBI Taxonomy" id="650164"/>
    <lineage>
        <taxon>Eukaryota</taxon>
        <taxon>Fungi</taxon>
        <taxon>Dikarya</taxon>
        <taxon>Basidiomycota</taxon>
        <taxon>Agaricomycotina</taxon>
        <taxon>Agaricomycetes</taxon>
        <taxon>Polyporales</taxon>
        <taxon>Phanerochaetaceae</taxon>
        <taxon>Phanerochaete</taxon>
    </lineage>
</organism>
<sequence>MINLRTVDPEVLNYSTHLTNRQQERSTVQFRRQMNRLGNIGETLQSGWDKDEPADEEIDRAEVDGAGRGENSAEA</sequence>
<dbReference type="OrthoDB" id="2756573at2759"/>
<dbReference type="KEGG" id="pco:PHACADRAFT_251464"/>
<dbReference type="EMBL" id="JH930470">
    <property type="protein sequence ID" value="EKM57683.1"/>
    <property type="molecule type" value="Genomic_DNA"/>
</dbReference>
<dbReference type="GeneID" id="18915228"/>
<keyword evidence="3" id="KW-1185">Reference proteome</keyword>
<accession>K5W1E8</accession>
<dbReference type="Proteomes" id="UP000008370">
    <property type="component" value="Unassembled WGS sequence"/>
</dbReference>
<evidence type="ECO:0000256" key="1">
    <source>
        <dbReference type="SAM" id="MobiDB-lite"/>
    </source>
</evidence>
<proteinExistence type="predicted"/>
<dbReference type="InParanoid" id="K5W1E8"/>
<gene>
    <name evidence="2" type="ORF">PHACADRAFT_251464</name>
</gene>
<dbReference type="AlphaFoldDB" id="K5W1E8"/>
<dbReference type="HOGENOM" id="CLU_053360_4_2_1"/>
<dbReference type="RefSeq" id="XP_007393029.1">
    <property type="nucleotide sequence ID" value="XM_007392967.1"/>
</dbReference>
<name>K5W1E8_PHACS</name>